<keyword evidence="3" id="KW-1185">Reference proteome</keyword>
<dbReference type="AlphaFoldDB" id="A0AAW1HZK7"/>
<reference evidence="2" key="1">
    <citation type="submission" date="2024-03" db="EMBL/GenBank/DDBJ databases">
        <title>WGS assembly of Saponaria officinalis var. Norfolk2.</title>
        <authorList>
            <person name="Jenkins J."/>
            <person name="Shu S."/>
            <person name="Grimwood J."/>
            <person name="Barry K."/>
            <person name="Goodstein D."/>
            <person name="Schmutz J."/>
            <person name="Leebens-Mack J."/>
            <person name="Osbourn A."/>
        </authorList>
    </citation>
    <scope>NUCLEOTIDE SEQUENCE [LARGE SCALE GENOMIC DNA]</scope>
    <source>
        <strain evidence="2">JIC</strain>
    </source>
</reference>
<dbReference type="Proteomes" id="UP001443914">
    <property type="component" value="Unassembled WGS sequence"/>
</dbReference>
<gene>
    <name evidence="2" type="ORF">RND81_10G053900</name>
</gene>
<dbReference type="EMBL" id="JBDFQZ010000010">
    <property type="protein sequence ID" value="KAK9682151.1"/>
    <property type="molecule type" value="Genomic_DNA"/>
</dbReference>
<feature type="region of interest" description="Disordered" evidence="1">
    <location>
        <begin position="1"/>
        <end position="24"/>
    </location>
</feature>
<feature type="region of interest" description="Disordered" evidence="1">
    <location>
        <begin position="153"/>
        <end position="182"/>
    </location>
</feature>
<evidence type="ECO:0000256" key="1">
    <source>
        <dbReference type="SAM" id="MobiDB-lite"/>
    </source>
</evidence>
<proteinExistence type="predicted"/>
<protein>
    <submittedName>
        <fullName evidence="2">Uncharacterized protein</fullName>
    </submittedName>
</protein>
<organism evidence="2 3">
    <name type="scientific">Saponaria officinalis</name>
    <name type="common">Common soapwort</name>
    <name type="synonym">Lychnis saponaria</name>
    <dbReference type="NCBI Taxonomy" id="3572"/>
    <lineage>
        <taxon>Eukaryota</taxon>
        <taxon>Viridiplantae</taxon>
        <taxon>Streptophyta</taxon>
        <taxon>Embryophyta</taxon>
        <taxon>Tracheophyta</taxon>
        <taxon>Spermatophyta</taxon>
        <taxon>Magnoliopsida</taxon>
        <taxon>eudicotyledons</taxon>
        <taxon>Gunneridae</taxon>
        <taxon>Pentapetalae</taxon>
        <taxon>Caryophyllales</taxon>
        <taxon>Caryophyllaceae</taxon>
        <taxon>Caryophylleae</taxon>
        <taxon>Saponaria</taxon>
    </lineage>
</organism>
<comment type="caution">
    <text evidence="2">The sequence shown here is derived from an EMBL/GenBank/DDBJ whole genome shotgun (WGS) entry which is preliminary data.</text>
</comment>
<evidence type="ECO:0000313" key="2">
    <source>
        <dbReference type="EMBL" id="KAK9682151.1"/>
    </source>
</evidence>
<evidence type="ECO:0000313" key="3">
    <source>
        <dbReference type="Proteomes" id="UP001443914"/>
    </source>
</evidence>
<sequence length="182" mass="19239">MFDDDLDRSSDYHDSLGIGIDGEVDGEMQISRNSHKGETEVLADSTRGVELQGSDNICEIPSEMASIDNRALVPVTTVKVARSNSEMGELVKGDQVVDVPASNGKGKAFSDPRLADAPATALLTVNQAGDYLRSLALRPRRSGECGFAMKVDDAEVSSSSDESVGSSKGVAEVDLNKPPKVP</sequence>
<feature type="compositionally biased region" description="Low complexity" evidence="1">
    <location>
        <begin position="156"/>
        <end position="170"/>
    </location>
</feature>
<accession>A0AAW1HZK7</accession>
<name>A0AAW1HZK7_SAPOF</name>